<dbReference type="Proteomes" id="UP000002709">
    <property type="component" value="Chromosome"/>
</dbReference>
<dbReference type="STRING" id="319225.Plut_0245"/>
<protein>
    <submittedName>
        <fullName evidence="1">HAD-superfamily hydrolase subfamily IA, variant 3</fullName>
    </submittedName>
</protein>
<dbReference type="SUPFAM" id="SSF56784">
    <property type="entry name" value="HAD-like"/>
    <property type="match status" value="1"/>
</dbReference>
<dbReference type="AlphaFoldDB" id="Q3B698"/>
<dbReference type="InterPro" id="IPR023214">
    <property type="entry name" value="HAD_sf"/>
</dbReference>
<gene>
    <name evidence="1" type="ordered locus">Plut_0245</name>
</gene>
<dbReference type="EMBL" id="CP000096">
    <property type="protein sequence ID" value="ABB23133.1"/>
    <property type="molecule type" value="Genomic_DNA"/>
</dbReference>
<dbReference type="Pfam" id="PF00702">
    <property type="entry name" value="Hydrolase"/>
    <property type="match status" value="1"/>
</dbReference>
<dbReference type="KEGG" id="plt:Plut_0245"/>
<dbReference type="PANTHER" id="PTHR43611:SF3">
    <property type="entry name" value="FLAVIN MONONUCLEOTIDE HYDROLASE 1, CHLOROPLATIC"/>
    <property type="match status" value="1"/>
</dbReference>
<proteinExistence type="predicted"/>
<dbReference type="GO" id="GO:0016787">
    <property type="term" value="F:hydrolase activity"/>
    <property type="evidence" value="ECO:0007669"/>
    <property type="project" value="UniProtKB-KW"/>
</dbReference>
<name>Q3B698_CHLL3</name>
<dbReference type="InterPro" id="IPR023198">
    <property type="entry name" value="PGP-like_dom2"/>
</dbReference>
<accession>Q3B698</accession>
<keyword evidence="1" id="KW-0378">Hydrolase</keyword>
<evidence type="ECO:0000313" key="2">
    <source>
        <dbReference type="Proteomes" id="UP000002709"/>
    </source>
</evidence>
<organism evidence="1 2">
    <name type="scientific">Chlorobium luteolum (strain DSM 273 / BCRC 81028 / 2530)</name>
    <name type="common">Pelodictyon luteolum</name>
    <dbReference type="NCBI Taxonomy" id="319225"/>
    <lineage>
        <taxon>Bacteria</taxon>
        <taxon>Pseudomonadati</taxon>
        <taxon>Chlorobiota</taxon>
        <taxon>Chlorobiia</taxon>
        <taxon>Chlorobiales</taxon>
        <taxon>Chlorobiaceae</taxon>
        <taxon>Chlorobium/Pelodictyon group</taxon>
        <taxon>Pelodictyon</taxon>
    </lineage>
</organism>
<evidence type="ECO:0000313" key="1">
    <source>
        <dbReference type="EMBL" id="ABB23133.1"/>
    </source>
</evidence>
<dbReference type="PANTHER" id="PTHR43611">
    <property type="entry name" value="ALPHA-D-GLUCOSE 1-PHOSPHATE PHOSPHATASE"/>
    <property type="match status" value="1"/>
</dbReference>
<keyword evidence="2" id="KW-1185">Reference proteome</keyword>
<dbReference type="Gene3D" id="3.40.50.1000">
    <property type="entry name" value="HAD superfamily/HAD-like"/>
    <property type="match status" value="1"/>
</dbReference>
<dbReference type="Gene3D" id="1.10.150.240">
    <property type="entry name" value="Putative phosphatase, domain 2"/>
    <property type="match status" value="1"/>
</dbReference>
<dbReference type="HOGENOM" id="CLU_045011_9_5_10"/>
<dbReference type="InterPro" id="IPR036412">
    <property type="entry name" value="HAD-like_sf"/>
</dbReference>
<reference evidence="2" key="1">
    <citation type="submission" date="2005-08" db="EMBL/GenBank/DDBJ databases">
        <title>Complete sequence of Pelodictyon luteolum DSM 273.</title>
        <authorList>
            <consortium name="US DOE Joint Genome Institute"/>
            <person name="Copeland A."/>
            <person name="Lucas S."/>
            <person name="Lapidus A."/>
            <person name="Barry K."/>
            <person name="Detter J.C."/>
            <person name="Glavina T."/>
            <person name="Hammon N."/>
            <person name="Israni S."/>
            <person name="Pitluck S."/>
            <person name="Bryant D."/>
            <person name="Schmutz J."/>
            <person name="Larimer F."/>
            <person name="Land M."/>
            <person name="Kyrpides N."/>
            <person name="Ivanova N."/>
            <person name="Richardson P."/>
        </authorList>
    </citation>
    <scope>NUCLEOTIDE SEQUENCE [LARGE SCALE GENOMIC DNA]</scope>
    <source>
        <strain evidence="2">DSM 273 / BCRC 81028 / 2530</strain>
    </source>
</reference>
<dbReference type="eggNOG" id="COG1011">
    <property type="taxonomic scope" value="Bacteria"/>
</dbReference>
<sequence length="231" mass="25224">MRSRQQRMGVRHCRFSGGQPAVMPLFRATEMDIILLDIGNVLVTVDFMSFCHGVAVTGPTVPAEIFRKFCSGPIKNRYDKGLIGSGAFLAELAADPLVRPMPEAELIERWQGIFSPFPGADDGVAALETQGRIWIMSDTDPLHFASLHHAFPLLHGRERYYLSFRHGFLKSSPSAFIHVLGDSGVDAGRCILIDDREDNCRAAGEAGIRSVLFTSWPQALAALPSDDGGAP</sequence>